<keyword evidence="2 4" id="KW-0238">DNA-binding</keyword>
<dbReference type="Pfam" id="PF00589">
    <property type="entry name" value="Phage_integrase"/>
    <property type="match status" value="1"/>
</dbReference>
<dbReference type="GO" id="GO:0006310">
    <property type="term" value="P:DNA recombination"/>
    <property type="evidence" value="ECO:0007669"/>
    <property type="project" value="UniProtKB-KW"/>
</dbReference>
<dbReference type="GO" id="GO:0003677">
    <property type="term" value="F:DNA binding"/>
    <property type="evidence" value="ECO:0007669"/>
    <property type="project" value="UniProtKB-UniRule"/>
</dbReference>
<dbReference type="PANTHER" id="PTHR30349">
    <property type="entry name" value="PHAGE INTEGRASE-RELATED"/>
    <property type="match status" value="1"/>
</dbReference>
<feature type="region of interest" description="Disordered" evidence="5">
    <location>
        <begin position="503"/>
        <end position="548"/>
    </location>
</feature>
<evidence type="ECO:0000313" key="9">
    <source>
        <dbReference type="Proteomes" id="UP000002066"/>
    </source>
</evidence>
<dbReference type="EMBL" id="CP002475">
    <property type="protein sequence ID" value="ADW02036.1"/>
    <property type="molecule type" value="Genomic_DNA"/>
</dbReference>
<dbReference type="Gene3D" id="1.10.150.130">
    <property type="match status" value="1"/>
</dbReference>
<proteinExistence type="predicted"/>
<dbReference type="InterPro" id="IPR010998">
    <property type="entry name" value="Integrase_recombinase_N"/>
</dbReference>
<keyword evidence="1" id="KW-0229">DNA integration</keyword>
<dbReference type="PROSITE" id="PS51900">
    <property type="entry name" value="CB"/>
    <property type="match status" value="1"/>
</dbReference>
<reference evidence="8 9" key="1">
    <citation type="submission" date="2011-01" db="EMBL/GenBank/DDBJ databases">
        <title>Complete sequence of chromosome of Streptomyces flavogriseus ATCC 33331.</title>
        <authorList>
            <consortium name="US DOE Joint Genome Institute"/>
            <person name="Lucas S."/>
            <person name="Copeland A."/>
            <person name="Lapidus A."/>
            <person name="Cheng J.-F."/>
            <person name="Goodwin L."/>
            <person name="Pitluck S."/>
            <person name="Davenport K."/>
            <person name="Detter J.C."/>
            <person name="Han C."/>
            <person name="Tapia R."/>
            <person name="Land M."/>
            <person name="Hauser L."/>
            <person name="Kyrpides N."/>
            <person name="Ivanova N."/>
            <person name="Ovchinnikova G."/>
            <person name="Pagani I."/>
            <person name="Brumm P."/>
            <person name="Mead D."/>
            <person name="Woyke T."/>
        </authorList>
    </citation>
    <scope>NUCLEOTIDE SEQUENCE [LARGE SCALE GENOMIC DNA]</scope>
    <source>
        <strain evidence="9">ATCC 33331 / IAF-45CD</strain>
    </source>
</reference>
<dbReference type="InterPro" id="IPR011010">
    <property type="entry name" value="DNA_brk_join_enz"/>
</dbReference>
<dbReference type="Pfam" id="PF14659">
    <property type="entry name" value="Phage_int_SAM_3"/>
    <property type="match status" value="1"/>
</dbReference>
<accession>A0A8D3WEC3</accession>
<dbReference type="InterPro" id="IPR004107">
    <property type="entry name" value="Integrase_SAM-like_N"/>
</dbReference>
<protein>
    <submittedName>
        <fullName evidence="8">Integrase family protein</fullName>
    </submittedName>
</protein>
<evidence type="ECO:0000256" key="2">
    <source>
        <dbReference type="ARBA" id="ARBA00023125"/>
    </source>
</evidence>
<sequence>MACTTIHDQEPTQRWAWHKAKIRTRSVALVTHETQVLLVVSEASTLDAYKGNALVTARLTGVVVAAGRKLRMSGHSPPLEAIVMRASVGRGRVYRRCGCRDTHRHQMGVNCPHLLADASHGTWGFAVDVPAPDHRRTTVRRGGFTNQDSADEALRRFLEGEAGGFEADPNQTVAAYLATWLAAKALVLKPSTMARYRDYVRNDLIPAFGTLKLDQLANRHIAAFVTSQLAVGCGRTTLYRCLATLSSALGDAVRQQRLPRTPASPPVLHRPPSPERRIWTAEEAARFLTHCHQTDPEMADLFEVLIGTGMRKGEALGLHWNDVHLDQGVLYIRCTLSAVDNNRLVLTTPKTRSSRGWVAISPRVAIAFRHRARSAPRAHGDADDPFAGLVFCRPDGRPLGPHLVLDRLHRLSEEAGVPQVTVHDLRHLAATITISAGVPLTVVSKTLRHSTLSTTANLYSHLTQQAAHQAVDTIDHVLSGAQQPAVRTDRPARLRPPRDHIHRHHKALHKLRSPAPPATSTQANQPRPRHATTLRPPRPGTHEKAVLS</sequence>
<evidence type="ECO:0000259" key="6">
    <source>
        <dbReference type="PROSITE" id="PS51898"/>
    </source>
</evidence>
<evidence type="ECO:0000256" key="4">
    <source>
        <dbReference type="PROSITE-ProRule" id="PRU01248"/>
    </source>
</evidence>
<keyword evidence="3" id="KW-0233">DNA recombination</keyword>
<evidence type="ECO:0000256" key="5">
    <source>
        <dbReference type="SAM" id="MobiDB-lite"/>
    </source>
</evidence>
<dbReference type="SUPFAM" id="SSF56349">
    <property type="entry name" value="DNA breaking-rejoining enzymes"/>
    <property type="match status" value="1"/>
</dbReference>
<dbReference type="PROSITE" id="PS51898">
    <property type="entry name" value="TYR_RECOMBINASE"/>
    <property type="match status" value="1"/>
</dbReference>
<dbReference type="GO" id="GO:0015074">
    <property type="term" value="P:DNA integration"/>
    <property type="evidence" value="ECO:0007669"/>
    <property type="project" value="UniProtKB-KW"/>
</dbReference>
<evidence type="ECO:0000313" key="8">
    <source>
        <dbReference type="EMBL" id="ADW02036.1"/>
    </source>
</evidence>
<gene>
    <name evidence="8" type="ordered locus">Sfla_0572</name>
</gene>
<dbReference type="CDD" id="cd01189">
    <property type="entry name" value="INT_ICEBs1_C_like"/>
    <property type="match status" value="1"/>
</dbReference>
<dbReference type="InterPro" id="IPR044068">
    <property type="entry name" value="CB"/>
</dbReference>
<evidence type="ECO:0000256" key="1">
    <source>
        <dbReference type="ARBA" id="ARBA00022908"/>
    </source>
</evidence>
<dbReference type="InterPro" id="IPR013762">
    <property type="entry name" value="Integrase-like_cat_sf"/>
</dbReference>
<dbReference type="InterPro" id="IPR050090">
    <property type="entry name" value="Tyrosine_recombinase_XerCD"/>
</dbReference>
<dbReference type="PANTHER" id="PTHR30349:SF91">
    <property type="entry name" value="INTA PROTEIN"/>
    <property type="match status" value="1"/>
</dbReference>
<name>A0A8D3WEC3_STRFA</name>
<dbReference type="Gene3D" id="1.10.443.10">
    <property type="entry name" value="Intergrase catalytic core"/>
    <property type="match status" value="1"/>
</dbReference>
<evidence type="ECO:0000256" key="3">
    <source>
        <dbReference type="ARBA" id="ARBA00023172"/>
    </source>
</evidence>
<dbReference type="AlphaFoldDB" id="A0A8D3WEC3"/>
<feature type="domain" description="Core-binding (CB)" evidence="7">
    <location>
        <begin position="171"/>
        <end position="253"/>
    </location>
</feature>
<evidence type="ECO:0000259" key="7">
    <source>
        <dbReference type="PROSITE" id="PS51900"/>
    </source>
</evidence>
<dbReference type="KEGG" id="sfa:Sfla_0572"/>
<dbReference type="InterPro" id="IPR002104">
    <property type="entry name" value="Integrase_catalytic"/>
</dbReference>
<feature type="domain" description="Tyr recombinase" evidence="6">
    <location>
        <begin position="274"/>
        <end position="472"/>
    </location>
</feature>
<dbReference type="Proteomes" id="UP000002066">
    <property type="component" value="Chromosome"/>
</dbReference>
<feature type="compositionally biased region" description="Basic residues" evidence="5">
    <location>
        <begin position="503"/>
        <end position="512"/>
    </location>
</feature>
<organism evidence="8 9">
    <name type="scientific">Streptomyces pratensis (strain ATCC 33331 / IAF-45CD)</name>
    <dbReference type="NCBI Taxonomy" id="591167"/>
    <lineage>
        <taxon>Bacteria</taxon>
        <taxon>Bacillati</taxon>
        <taxon>Actinomycetota</taxon>
        <taxon>Actinomycetes</taxon>
        <taxon>Kitasatosporales</taxon>
        <taxon>Streptomycetaceae</taxon>
        <taxon>Streptomyces</taxon>
    </lineage>
</organism>